<dbReference type="InterPro" id="IPR024368">
    <property type="entry name" value="Ecl1/2/3"/>
</dbReference>
<dbReference type="OrthoDB" id="3599883at2759"/>
<feature type="region of interest" description="Disordered" evidence="1">
    <location>
        <begin position="65"/>
        <end position="86"/>
    </location>
</feature>
<evidence type="ECO:0000313" key="3">
    <source>
        <dbReference type="Proteomes" id="UP000078561"/>
    </source>
</evidence>
<dbReference type="Pfam" id="PF12855">
    <property type="entry name" value="Ecl1"/>
    <property type="match status" value="1"/>
</dbReference>
<reference evidence="2" key="1">
    <citation type="submission" date="2016-04" db="EMBL/GenBank/DDBJ databases">
        <authorList>
            <person name="Evans L.H."/>
            <person name="Alamgir A."/>
            <person name="Owens N."/>
            <person name="Weber N.D."/>
            <person name="Virtaneva K."/>
            <person name="Barbian K."/>
            <person name="Babar A."/>
            <person name="Rosenke K."/>
        </authorList>
    </citation>
    <scope>NUCLEOTIDE SEQUENCE [LARGE SCALE GENOMIC DNA]</scope>
    <source>
        <strain evidence="2">CBS 101.48</strain>
    </source>
</reference>
<dbReference type="OMA" id="KRCQPIV"/>
<dbReference type="Proteomes" id="UP000078561">
    <property type="component" value="Unassembled WGS sequence"/>
</dbReference>
<keyword evidence="3" id="KW-1185">Reference proteome</keyword>
<evidence type="ECO:0000313" key="2">
    <source>
        <dbReference type="EMBL" id="SAL98623.1"/>
    </source>
</evidence>
<gene>
    <name evidence="2" type="primary">ABSGL_04178.1 scaffold 5169</name>
</gene>
<sequence length="135" mass="14935">MDLSWCIICDNRIDDRVIESSLYCSESCQGRDHLNGSVNAYQDQPISPPQLGPLKNIVRLNKVISNGSGSNTSTNNVSSPRIKRPNGPATSYPWELLYTRPRSKRHVVVKRCQPLVASSYTTATAMFSPNPATII</sequence>
<evidence type="ECO:0000256" key="1">
    <source>
        <dbReference type="SAM" id="MobiDB-lite"/>
    </source>
</evidence>
<accession>A0A163JDD5</accession>
<feature type="compositionally biased region" description="Low complexity" evidence="1">
    <location>
        <begin position="65"/>
        <end position="79"/>
    </location>
</feature>
<protein>
    <submittedName>
        <fullName evidence="2">Uncharacterized protein</fullName>
    </submittedName>
</protein>
<proteinExistence type="predicted"/>
<dbReference type="AlphaFoldDB" id="A0A163JDD5"/>
<organism evidence="2">
    <name type="scientific">Absidia glauca</name>
    <name type="common">Pin mould</name>
    <dbReference type="NCBI Taxonomy" id="4829"/>
    <lineage>
        <taxon>Eukaryota</taxon>
        <taxon>Fungi</taxon>
        <taxon>Fungi incertae sedis</taxon>
        <taxon>Mucoromycota</taxon>
        <taxon>Mucoromycotina</taxon>
        <taxon>Mucoromycetes</taxon>
        <taxon>Mucorales</taxon>
        <taxon>Cunninghamellaceae</taxon>
        <taxon>Absidia</taxon>
    </lineage>
</organism>
<dbReference type="EMBL" id="LT552278">
    <property type="protein sequence ID" value="SAL98623.1"/>
    <property type="molecule type" value="Genomic_DNA"/>
</dbReference>
<name>A0A163JDD5_ABSGL</name>
<dbReference type="InParanoid" id="A0A163JDD5"/>